<feature type="compositionally biased region" description="Basic and acidic residues" evidence="1">
    <location>
        <begin position="16"/>
        <end position="29"/>
    </location>
</feature>
<dbReference type="AlphaFoldDB" id="A0A8K1FTM9"/>
<evidence type="ECO:0000256" key="1">
    <source>
        <dbReference type="SAM" id="MobiDB-lite"/>
    </source>
</evidence>
<organism evidence="2 3">
    <name type="scientific">Zosterops borbonicus</name>
    <dbReference type="NCBI Taxonomy" id="364589"/>
    <lineage>
        <taxon>Eukaryota</taxon>
        <taxon>Metazoa</taxon>
        <taxon>Chordata</taxon>
        <taxon>Craniata</taxon>
        <taxon>Vertebrata</taxon>
        <taxon>Euteleostomi</taxon>
        <taxon>Archelosauria</taxon>
        <taxon>Archosauria</taxon>
        <taxon>Dinosauria</taxon>
        <taxon>Saurischia</taxon>
        <taxon>Theropoda</taxon>
        <taxon>Coelurosauria</taxon>
        <taxon>Aves</taxon>
        <taxon>Neognathae</taxon>
        <taxon>Neoaves</taxon>
        <taxon>Telluraves</taxon>
        <taxon>Australaves</taxon>
        <taxon>Passeriformes</taxon>
        <taxon>Sylvioidea</taxon>
        <taxon>Zosteropidae</taxon>
        <taxon>Zosterops</taxon>
    </lineage>
</organism>
<dbReference type="Proteomes" id="UP000796761">
    <property type="component" value="Unassembled WGS sequence"/>
</dbReference>
<proteinExistence type="predicted"/>
<comment type="caution">
    <text evidence="2">The sequence shown here is derived from an EMBL/GenBank/DDBJ whole genome shotgun (WGS) entry which is preliminary data.</text>
</comment>
<feature type="non-terminal residue" evidence="2">
    <location>
        <position position="355"/>
    </location>
</feature>
<dbReference type="EMBL" id="SWJQ01005334">
    <property type="protein sequence ID" value="TRZ05259.1"/>
    <property type="molecule type" value="Genomic_DNA"/>
</dbReference>
<reference evidence="2" key="1">
    <citation type="submission" date="2019-04" db="EMBL/GenBank/DDBJ databases">
        <title>Genome assembly of Zosterops borbonicus 15179.</title>
        <authorList>
            <person name="Leroy T."/>
            <person name="Anselmetti Y."/>
            <person name="Tilak M.-K."/>
            <person name="Nabholz B."/>
        </authorList>
    </citation>
    <scope>NUCLEOTIDE SEQUENCE</scope>
    <source>
        <strain evidence="2">HGM_15179</strain>
        <tissue evidence="2">Muscle</tissue>
    </source>
</reference>
<feature type="region of interest" description="Disordered" evidence="1">
    <location>
        <begin position="1"/>
        <end position="105"/>
    </location>
</feature>
<feature type="compositionally biased region" description="Low complexity" evidence="1">
    <location>
        <begin position="1"/>
        <end position="12"/>
    </location>
</feature>
<accession>A0A8K1FTM9</accession>
<evidence type="ECO:0000313" key="2">
    <source>
        <dbReference type="EMBL" id="TRZ05259.1"/>
    </source>
</evidence>
<feature type="compositionally biased region" description="Basic and acidic residues" evidence="1">
    <location>
        <begin position="90"/>
        <end position="101"/>
    </location>
</feature>
<protein>
    <submittedName>
        <fullName evidence="2">Uncharacterized protein</fullName>
    </submittedName>
</protein>
<gene>
    <name evidence="2" type="ORF">HGM15179_021848</name>
</gene>
<feature type="non-terminal residue" evidence="2">
    <location>
        <position position="1"/>
    </location>
</feature>
<name>A0A8K1FTM9_9PASS</name>
<dbReference type="OrthoDB" id="9034619at2759"/>
<feature type="compositionally biased region" description="Basic and acidic residues" evidence="1">
    <location>
        <begin position="36"/>
        <end position="79"/>
    </location>
</feature>
<sequence length="355" mass="39517">DSAALGAGVEAPAAEEEGRSVVAKKERESNGANVEGDSKDGNEEGSWDDTKAENNAQKEAKEGNDHAKNEANGGVKEEEANAAANEEDRDAASKDDKDHNVNKNLESSLEERIRLPVLDLDKGCSVIMDLMDKLAHIFRQGLSNSFFPVAFEGWSPHAQDIVYRVLVPLSPPLGHAFHLELNTAGMLQRNFCVHVELLCTCTREQLGEDMLCFLHHPKEELRRRQDPSLLHTLCTGAYLDVEKTVPCRSRHPEHSMARDIRRGRGKILQAHFQAGPQDSWHCKCLQPLTRFQMGIGFSSYALKTVVVHLLNTVPLTQWRRGDFRQSACPPASRWLNHQTSFQHLASNPNAHAKAV</sequence>
<evidence type="ECO:0000313" key="3">
    <source>
        <dbReference type="Proteomes" id="UP000796761"/>
    </source>
</evidence>
<keyword evidence="3" id="KW-1185">Reference proteome</keyword>